<dbReference type="OrthoDB" id="3557318at2759"/>
<sequence length="713" mass="83241">MAEGFYLSLDSTLASHFGLHSNMATTHDHDHGHSQTHLGVDIDIPTPITPGESDLLTSEMSGLSINERSRPRLLPSYPSATSPRTSSPTGSVRSAYTTRRRVSRRSYSNEFHSSSHSSSFSSEVSKELTRQAELEFAALTELMSSMSRRSMSLREVWSKIITERESVYSEMHRMTERYEELTEVMERKEREHSHHNHEHEGQKQELVKVRLELTAAINSASKFKLELSARDNECKTLRHEIAEAKDTYTYIKKEHEELKKTSEQTRLTLVATTAARADLEDQCGKLRGERADMDLKLTELTSKHEEITTKFESTHKELVDIRKSHLILKEEKHEWLHRRGELEDHIRKCDHKYDELKRKYKEIEELYEKKKSEVKEQQETIIRVKNEKEEAITKVKSEKEEAITRIKNEKEEIIIKIRNEKEELDQCIIRLKRELEEEHCRWEAAEDNCGKWKLKWEHCDREIISLREEISRIEITRTELRETITKKTEELRVLVIEKKRLKDEGERAVGRANENHRQLLLVQETLSHTETILKKSQEEIHTKTERIERLDCDLSDCRKQIEKLQIEIESHQSASAVLKIEVESLNSRCGALKAKCQEWEVKYEEAYESITEIEEGSSSYEYEISAMRTMLREAREQKETAITARNTADRERDEAVVRFEEKCRAMERLEERMSAQMHEMNSRSGTKTITTSTTRKSGHRVNSSGSGVICVET</sequence>
<feature type="coiled-coil region" evidence="1">
    <location>
        <begin position="533"/>
        <end position="602"/>
    </location>
</feature>
<protein>
    <submittedName>
        <fullName evidence="3">Uncharacterized protein</fullName>
    </submittedName>
</protein>
<evidence type="ECO:0000256" key="1">
    <source>
        <dbReference type="SAM" id="Coils"/>
    </source>
</evidence>
<dbReference type="AlphaFoldDB" id="A0A9P9XIY0"/>
<feature type="compositionally biased region" description="Low complexity" evidence="2">
    <location>
        <begin position="105"/>
        <end position="123"/>
    </location>
</feature>
<gene>
    <name evidence="3" type="ORF">CABS02_05105</name>
</gene>
<feature type="region of interest" description="Disordered" evidence="2">
    <location>
        <begin position="64"/>
        <end position="123"/>
    </location>
</feature>
<feature type="coiled-coil region" evidence="1">
    <location>
        <begin position="339"/>
        <end position="504"/>
    </location>
</feature>
<keyword evidence="4" id="KW-1185">Reference proteome</keyword>
<feature type="compositionally biased region" description="Low complexity" evidence="2">
    <location>
        <begin position="682"/>
        <end position="695"/>
    </location>
</feature>
<feature type="region of interest" description="Disordered" evidence="2">
    <location>
        <begin position="676"/>
        <end position="713"/>
    </location>
</feature>
<evidence type="ECO:0000256" key="2">
    <source>
        <dbReference type="SAM" id="MobiDB-lite"/>
    </source>
</evidence>
<dbReference type="Gene3D" id="1.10.287.1490">
    <property type="match status" value="1"/>
</dbReference>
<feature type="coiled-coil region" evidence="1">
    <location>
        <begin position="171"/>
        <end position="205"/>
    </location>
</feature>
<organism evidence="3 4">
    <name type="scientific">Colletotrichum abscissum</name>
    <dbReference type="NCBI Taxonomy" id="1671311"/>
    <lineage>
        <taxon>Eukaryota</taxon>
        <taxon>Fungi</taxon>
        <taxon>Dikarya</taxon>
        <taxon>Ascomycota</taxon>
        <taxon>Pezizomycotina</taxon>
        <taxon>Sordariomycetes</taxon>
        <taxon>Hypocreomycetidae</taxon>
        <taxon>Glomerellales</taxon>
        <taxon>Glomerellaceae</taxon>
        <taxon>Colletotrichum</taxon>
        <taxon>Colletotrichum acutatum species complex</taxon>
    </lineage>
</organism>
<keyword evidence="1" id="KW-0175">Coiled coil</keyword>
<name>A0A9P9XIY0_9PEZI</name>
<accession>A0A9P9XIY0</accession>
<feature type="compositionally biased region" description="Low complexity" evidence="2">
    <location>
        <begin position="75"/>
        <end position="97"/>
    </location>
</feature>
<proteinExistence type="predicted"/>
<evidence type="ECO:0000313" key="4">
    <source>
        <dbReference type="Proteomes" id="UP001056436"/>
    </source>
</evidence>
<dbReference type="Proteomes" id="UP001056436">
    <property type="component" value="Unassembled WGS sequence"/>
</dbReference>
<dbReference type="EMBL" id="SDAQ01000022">
    <property type="protein sequence ID" value="KAI3554624.1"/>
    <property type="molecule type" value="Genomic_DNA"/>
</dbReference>
<comment type="caution">
    <text evidence="3">The sequence shown here is derived from an EMBL/GenBank/DDBJ whole genome shotgun (WGS) entry which is preliminary data.</text>
</comment>
<reference evidence="3" key="1">
    <citation type="submission" date="2019-01" db="EMBL/GenBank/DDBJ databases">
        <title>Colletotrichum abscissum LGMF1257.</title>
        <authorList>
            <person name="Baroncelli R."/>
        </authorList>
    </citation>
    <scope>NUCLEOTIDE SEQUENCE</scope>
    <source>
        <strain evidence="3">Ca142</strain>
    </source>
</reference>
<evidence type="ECO:0000313" key="3">
    <source>
        <dbReference type="EMBL" id="KAI3554624.1"/>
    </source>
</evidence>